<dbReference type="GO" id="GO:0003700">
    <property type="term" value="F:DNA-binding transcription factor activity"/>
    <property type="evidence" value="ECO:0007669"/>
    <property type="project" value="UniProtKB-UniRule"/>
</dbReference>
<accession>A0A075LHR2</accession>
<evidence type="ECO:0000313" key="8">
    <source>
        <dbReference type="EMBL" id="SEN72440.1"/>
    </source>
</evidence>
<dbReference type="SMART" id="SM00345">
    <property type="entry name" value="HTH_GNTR"/>
    <property type="match status" value="1"/>
</dbReference>
<dbReference type="InterPro" id="IPR012770">
    <property type="entry name" value="TreR"/>
</dbReference>
<dbReference type="KEGG" id="tap:GZ22_01215"/>
<dbReference type="Pfam" id="PF07702">
    <property type="entry name" value="UTRA"/>
    <property type="match status" value="1"/>
</dbReference>
<dbReference type="PANTHER" id="PTHR44846">
    <property type="entry name" value="MANNOSYL-D-GLYCERATE TRANSPORT/METABOLISM SYSTEM REPRESSOR MNGR-RELATED"/>
    <property type="match status" value="1"/>
</dbReference>
<dbReference type="HOGENOM" id="CLU_063236_5_2_9"/>
<proteinExistence type="predicted"/>
<evidence type="ECO:0000256" key="3">
    <source>
        <dbReference type="ARBA" id="ARBA00023125"/>
    </source>
</evidence>
<dbReference type="PANTHER" id="PTHR44846:SF12">
    <property type="entry name" value="HTH-TYPE TRANSCRIPTIONAL REGULATOR TRER"/>
    <property type="match status" value="1"/>
</dbReference>
<evidence type="ECO:0000313" key="10">
    <source>
        <dbReference type="Proteomes" id="UP000199735"/>
    </source>
</evidence>
<dbReference type="SMART" id="SM00866">
    <property type="entry name" value="UTRA"/>
    <property type="match status" value="1"/>
</dbReference>
<dbReference type="NCBIfam" id="TIGR02404">
    <property type="entry name" value="trehalos_R_Bsub"/>
    <property type="match status" value="1"/>
</dbReference>
<dbReference type="GeneID" id="34222463"/>
<organism evidence="7 9">
    <name type="scientific">Terribacillus saccharophilus</name>
    <dbReference type="NCBI Taxonomy" id="361277"/>
    <lineage>
        <taxon>Bacteria</taxon>
        <taxon>Bacillati</taxon>
        <taxon>Bacillota</taxon>
        <taxon>Bacilli</taxon>
        <taxon>Bacillales</taxon>
        <taxon>Bacillaceae</taxon>
        <taxon>Terribacillus</taxon>
    </lineage>
</organism>
<dbReference type="SUPFAM" id="SSF46785">
    <property type="entry name" value="Winged helix' DNA-binding domain"/>
    <property type="match status" value="1"/>
</dbReference>
<dbReference type="OrthoDB" id="9816541at2"/>
<reference evidence="7 9" key="1">
    <citation type="submission" date="2014-07" db="EMBL/GenBank/DDBJ databases">
        <title>Complete genome sequence of a moderately halophilic bacterium Terribacillus aidingensis MP602, isolated from Cryptomeria fortunei in Tianmu mountain in China.</title>
        <authorList>
            <person name="Wang Y."/>
            <person name="Lu P."/>
            <person name="Zhang L."/>
        </authorList>
    </citation>
    <scope>NUCLEOTIDE SEQUENCE [LARGE SCALE GENOMIC DNA]</scope>
    <source>
        <strain evidence="7 9">MP602</strain>
    </source>
</reference>
<dbReference type="FunFam" id="3.40.1410.10:FF:000008">
    <property type="entry name" value="Transcriptional regulator, GntR family"/>
    <property type="match status" value="1"/>
</dbReference>
<dbReference type="RefSeq" id="WP_038557905.1">
    <property type="nucleotide sequence ID" value="NZ_CP008876.1"/>
</dbReference>
<dbReference type="InterPro" id="IPR028978">
    <property type="entry name" value="Chorismate_lyase_/UTRA_dom_sf"/>
</dbReference>
<dbReference type="InterPro" id="IPR050679">
    <property type="entry name" value="Bact_HTH_transcr_reg"/>
</dbReference>
<gene>
    <name evidence="7" type="ORF">GZ22_01215</name>
    <name evidence="8" type="ORF">SAMN04489762_2673</name>
</gene>
<dbReference type="InterPro" id="IPR036388">
    <property type="entry name" value="WH-like_DNA-bd_sf"/>
</dbReference>
<dbReference type="Gene3D" id="3.40.1410.10">
    <property type="entry name" value="Chorismate lyase-like"/>
    <property type="match status" value="1"/>
</dbReference>
<dbReference type="Pfam" id="PF00392">
    <property type="entry name" value="GntR"/>
    <property type="match status" value="1"/>
</dbReference>
<dbReference type="InterPro" id="IPR036390">
    <property type="entry name" value="WH_DNA-bd_sf"/>
</dbReference>
<reference evidence="8 10" key="2">
    <citation type="submission" date="2016-10" db="EMBL/GenBank/DDBJ databases">
        <authorList>
            <person name="Varghese N."/>
            <person name="Submissions S."/>
        </authorList>
    </citation>
    <scope>NUCLEOTIDE SEQUENCE [LARGE SCALE GENOMIC DNA]</scope>
    <source>
        <strain evidence="8 10">DSM 21619</strain>
    </source>
</reference>
<evidence type="ECO:0000313" key="7">
    <source>
        <dbReference type="EMBL" id="AIF65412.1"/>
    </source>
</evidence>
<dbReference type="GO" id="GO:0003677">
    <property type="term" value="F:DNA binding"/>
    <property type="evidence" value="ECO:0007669"/>
    <property type="project" value="UniProtKB-UniRule"/>
</dbReference>
<dbReference type="PROSITE" id="PS50949">
    <property type="entry name" value="HTH_GNTR"/>
    <property type="match status" value="1"/>
</dbReference>
<accession>A0AAX2EHL8</accession>
<dbReference type="PRINTS" id="PR00035">
    <property type="entry name" value="HTHGNTR"/>
</dbReference>
<evidence type="ECO:0000256" key="1">
    <source>
        <dbReference type="ARBA" id="ARBA00022491"/>
    </source>
</evidence>
<evidence type="ECO:0000256" key="2">
    <source>
        <dbReference type="ARBA" id="ARBA00023015"/>
    </source>
</evidence>
<dbReference type="GO" id="GO:0045892">
    <property type="term" value="P:negative regulation of DNA-templated transcription"/>
    <property type="evidence" value="ECO:0007669"/>
    <property type="project" value="TreeGrafter"/>
</dbReference>
<protein>
    <recommendedName>
        <fullName evidence="5">Trehalose operon repressor</fullName>
    </recommendedName>
</protein>
<keyword evidence="4" id="KW-0804">Transcription</keyword>
<dbReference type="AlphaFoldDB" id="A0A075LHR2"/>
<dbReference type="InterPro" id="IPR000524">
    <property type="entry name" value="Tscrpt_reg_HTH_GntR"/>
</dbReference>
<dbReference type="InterPro" id="IPR011663">
    <property type="entry name" value="UTRA"/>
</dbReference>
<keyword evidence="3" id="KW-0238">DNA-binding</keyword>
<dbReference type="Proteomes" id="UP000027980">
    <property type="component" value="Chromosome"/>
</dbReference>
<dbReference type="Gene3D" id="1.10.10.10">
    <property type="entry name" value="Winged helix-like DNA-binding domain superfamily/Winged helix DNA-binding domain"/>
    <property type="match status" value="1"/>
</dbReference>
<name>A0A075LHR2_9BACI</name>
<evidence type="ECO:0000256" key="5">
    <source>
        <dbReference type="NCBIfam" id="TIGR02404"/>
    </source>
</evidence>
<evidence type="ECO:0000259" key="6">
    <source>
        <dbReference type="PROSITE" id="PS50949"/>
    </source>
</evidence>
<dbReference type="CDD" id="cd07377">
    <property type="entry name" value="WHTH_GntR"/>
    <property type="match status" value="1"/>
</dbReference>
<evidence type="ECO:0000256" key="4">
    <source>
        <dbReference type="ARBA" id="ARBA00023163"/>
    </source>
</evidence>
<dbReference type="Proteomes" id="UP000199735">
    <property type="component" value="Unassembled WGS sequence"/>
</dbReference>
<dbReference type="EMBL" id="CP008876">
    <property type="protein sequence ID" value="AIF65412.1"/>
    <property type="molecule type" value="Genomic_DNA"/>
</dbReference>
<sequence length="237" mass="27040">MEKKFQAIYDLLAKEIQTEKIKAGQLLPSENELTERFTTSRETVRKALQLLSQNGYIQKLQGKGSVVLEQDKLPLPVSGLTSFKELSRSMSQKVETIVTSLSCKNAHGLIQQVLQCEEGTPVWELHRLRKLDNEAVIYDKDFLLNELAPGLTEEIAGDSIYDYLEKELGLSISYAKKEVVVEEAQAEDKAIMDLGSYQQLVVVRSAVYLEDTTLFQYTESKHRPDKFRFVDFARRTK</sequence>
<keyword evidence="2" id="KW-0805">Transcription regulation</keyword>
<keyword evidence="1" id="KW-0678">Repressor</keyword>
<evidence type="ECO:0000313" key="9">
    <source>
        <dbReference type="Proteomes" id="UP000027980"/>
    </source>
</evidence>
<dbReference type="EMBL" id="FOCD01000003">
    <property type="protein sequence ID" value="SEN72440.1"/>
    <property type="molecule type" value="Genomic_DNA"/>
</dbReference>
<dbReference type="SUPFAM" id="SSF64288">
    <property type="entry name" value="Chorismate lyase-like"/>
    <property type="match status" value="1"/>
</dbReference>
<feature type="domain" description="HTH gntR-type" evidence="6">
    <location>
        <begin position="2"/>
        <end position="70"/>
    </location>
</feature>